<gene>
    <name evidence="2" type="ORF">J1605_016516</name>
</gene>
<protein>
    <submittedName>
        <fullName evidence="2">Uncharacterized protein</fullName>
    </submittedName>
</protein>
<evidence type="ECO:0000313" key="3">
    <source>
        <dbReference type="Proteomes" id="UP001159641"/>
    </source>
</evidence>
<dbReference type="Proteomes" id="UP001159641">
    <property type="component" value="Unassembled WGS sequence"/>
</dbReference>
<evidence type="ECO:0000256" key="1">
    <source>
        <dbReference type="SAM" id="MobiDB-lite"/>
    </source>
</evidence>
<reference evidence="2 3" key="1">
    <citation type="submission" date="2022-11" db="EMBL/GenBank/DDBJ databases">
        <title>Whole genome sequence of Eschrichtius robustus ER-17-0199.</title>
        <authorList>
            <person name="Bruniche-Olsen A."/>
            <person name="Black A.N."/>
            <person name="Fields C.J."/>
            <person name="Walden K."/>
            <person name="Dewoody J.A."/>
        </authorList>
    </citation>
    <scope>NUCLEOTIDE SEQUENCE [LARGE SCALE GENOMIC DNA]</scope>
    <source>
        <strain evidence="2">ER-17-0199</strain>
        <tissue evidence="2">Blubber</tissue>
    </source>
</reference>
<keyword evidence="3" id="KW-1185">Reference proteome</keyword>
<feature type="compositionally biased region" description="Basic and acidic residues" evidence="1">
    <location>
        <begin position="93"/>
        <end position="118"/>
    </location>
</feature>
<sequence>MTHLLLKQLLTGLMVKNSLGIPSRSHLLLGEQTSIGVVAMVVEAEGEEDPWAVEAMEVVAVVAVAEEDSPAAAVAVEDSSEQGTGSVLIRGNYGDDRRGGRGGYDRGGYRGRGGDRGGFRGGRGGGDRGGFGPGKMDSR</sequence>
<feature type="region of interest" description="Disordered" evidence="1">
    <location>
        <begin position="75"/>
        <end position="139"/>
    </location>
</feature>
<evidence type="ECO:0000313" key="2">
    <source>
        <dbReference type="EMBL" id="KAJ8798713.1"/>
    </source>
</evidence>
<comment type="caution">
    <text evidence="2">The sequence shown here is derived from an EMBL/GenBank/DDBJ whole genome shotgun (WGS) entry which is preliminary data.</text>
</comment>
<dbReference type="EMBL" id="JAIQCJ010000020">
    <property type="protein sequence ID" value="KAJ8798713.1"/>
    <property type="molecule type" value="Genomic_DNA"/>
</dbReference>
<proteinExistence type="predicted"/>
<accession>A0AB34I1V8</accession>
<organism evidence="2 3">
    <name type="scientific">Eschrichtius robustus</name>
    <name type="common">California gray whale</name>
    <name type="synonym">Eschrichtius gibbosus</name>
    <dbReference type="NCBI Taxonomy" id="9764"/>
    <lineage>
        <taxon>Eukaryota</taxon>
        <taxon>Metazoa</taxon>
        <taxon>Chordata</taxon>
        <taxon>Craniata</taxon>
        <taxon>Vertebrata</taxon>
        <taxon>Euteleostomi</taxon>
        <taxon>Mammalia</taxon>
        <taxon>Eutheria</taxon>
        <taxon>Laurasiatheria</taxon>
        <taxon>Artiodactyla</taxon>
        <taxon>Whippomorpha</taxon>
        <taxon>Cetacea</taxon>
        <taxon>Mysticeti</taxon>
        <taxon>Eschrichtiidae</taxon>
        <taxon>Eschrichtius</taxon>
    </lineage>
</organism>
<name>A0AB34I1V8_ESCRO</name>
<feature type="compositionally biased region" description="Gly residues" evidence="1">
    <location>
        <begin position="119"/>
        <end position="133"/>
    </location>
</feature>
<dbReference type="AlphaFoldDB" id="A0AB34I1V8"/>